<accession>A0AAV1E0A0</accession>
<evidence type="ECO:0000256" key="6">
    <source>
        <dbReference type="ARBA" id="ARBA00022723"/>
    </source>
</evidence>
<feature type="coiled-coil region" evidence="8">
    <location>
        <begin position="434"/>
        <end position="468"/>
    </location>
</feature>
<proteinExistence type="inferred from homology"/>
<dbReference type="EMBL" id="OX459124">
    <property type="protein sequence ID" value="CAI9113487.1"/>
    <property type="molecule type" value="Genomic_DNA"/>
</dbReference>
<evidence type="ECO:0000256" key="7">
    <source>
        <dbReference type="ARBA" id="ARBA00022842"/>
    </source>
</evidence>
<keyword evidence="6" id="KW-0479">Metal-binding</keyword>
<dbReference type="CDD" id="cd14686">
    <property type="entry name" value="bZIP"/>
    <property type="match status" value="1"/>
</dbReference>
<dbReference type="SUPFAM" id="SSF53335">
    <property type="entry name" value="S-adenosyl-L-methionine-dependent methyltransferases"/>
    <property type="match status" value="1"/>
</dbReference>
<dbReference type="InterPro" id="IPR005299">
    <property type="entry name" value="MeTrfase_7"/>
</dbReference>
<evidence type="ECO:0000256" key="2">
    <source>
        <dbReference type="ARBA" id="ARBA00004913"/>
    </source>
</evidence>
<gene>
    <name evidence="9" type="ORF">OLC1_LOCUS20495</name>
</gene>
<evidence type="ECO:0000256" key="3">
    <source>
        <dbReference type="ARBA" id="ARBA00007967"/>
    </source>
</evidence>
<evidence type="ECO:0000313" key="9">
    <source>
        <dbReference type="EMBL" id="CAI9113487.1"/>
    </source>
</evidence>
<dbReference type="Gene3D" id="3.40.50.150">
    <property type="entry name" value="Vaccinia Virus protein VP39"/>
    <property type="match status" value="1"/>
</dbReference>
<evidence type="ECO:0000313" key="10">
    <source>
        <dbReference type="Proteomes" id="UP001161247"/>
    </source>
</evidence>
<comment type="cofactor">
    <cofactor evidence="1">
        <name>Mg(2+)</name>
        <dbReference type="ChEBI" id="CHEBI:18420"/>
    </cofactor>
</comment>
<dbReference type="GO" id="GO:0046872">
    <property type="term" value="F:metal ion binding"/>
    <property type="evidence" value="ECO:0007669"/>
    <property type="project" value="UniProtKB-KW"/>
</dbReference>
<name>A0AAV1E0A0_OLDCO</name>
<sequence length="553" mass="61377">MEHPANSTHHNLPKQKASQVHELKELLLATISDHLDLKDQSSSAPPPAFQIADLGCHQGHHSFDVMKTITEAISHKYRTNGQSCSVPEFFVFFNDLLSNDFNALFNNLPADRQYFAGAVPGSFYQRLFPKASLDFVYTSKSVQWLTQAPEELLDPDSPAFNGDRIFYINAPTAVCDAYTAQFSKDLESILNARAQEMVQGGLMVIVIPGRASGTDRAQYASVGQVFIPLEPILLDLAKEGKVSKGKIASFNIATYYASPEEVEDVVQRNGCFEIVELVSLDRKVLEPFSAHEMRMGFGGMLAKHFGNEIAEEVINRYEKEIPNLWVTSSTQEGNGLNEIQQCFSKEEGLLLKDAHAVACSHTHTCNPPGPHNTHTHSCIHVHTKIVPAPAPPSIEDKIRHDDAVEAAEEKKATKRTLSNRVAVGKYRANKKAKAALIEEELAKSKALIQQLMEELTKQQAMYQRLMEEKALIEGENVNFKYLVIDIKSRIEGMIGSSPNQMPTIKIGGGDVCQNLQSCNNSLSAHYTDLCDIQCVDQLGEFSNLVCMMKKHCN</sequence>
<keyword evidence="10" id="KW-1185">Reference proteome</keyword>
<comment type="pathway">
    <text evidence="2">Alkaloid biosynthesis.</text>
</comment>
<dbReference type="GO" id="GO:0008168">
    <property type="term" value="F:methyltransferase activity"/>
    <property type="evidence" value="ECO:0007669"/>
    <property type="project" value="UniProtKB-KW"/>
</dbReference>
<evidence type="ECO:0000256" key="1">
    <source>
        <dbReference type="ARBA" id="ARBA00001946"/>
    </source>
</evidence>
<dbReference type="GO" id="GO:0032259">
    <property type="term" value="P:methylation"/>
    <property type="evidence" value="ECO:0007669"/>
    <property type="project" value="UniProtKB-KW"/>
</dbReference>
<dbReference type="AlphaFoldDB" id="A0AAV1E0A0"/>
<evidence type="ECO:0000256" key="5">
    <source>
        <dbReference type="ARBA" id="ARBA00022679"/>
    </source>
</evidence>
<evidence type="ECO:0000256" key="8">
    <source>
        <dbReference type="SAM" id="Coils"/>
    </source>
</evidence>
<dbReference type="Proteomes" id="UP001161247">
    <property type="component" value="Chromosome 7"/>
</dbReference>
<keyword evidence="4" id="KW-0489">Methyltransferase</keyword>
<evidence type="ECO:0000256" key="4">
    <source>
        <dbReference type="ARBA" id="ARBA00022603"/>
    </source>
</evidence>
<reference evidence="9" key="1">
    <citation type="submission" date="2023-03" db="EMBL/GenBank/DDBJ databases">
        <authorList>
            <person name="Julca I."/>
        </authorList>
    </citation>
    <scope>NUCLEOTIDE SEQUENCE</scope>
</reference>
<dbReference type="PANTHER" id="PTHR31009">
    <property type="entry name" value="S-ADENOSYL-L-METHIONINE:CARBOXYL METHYLTRANSFERASE FAMILY PROTEIN"/>
    <property type="match status" value="1"/>
</dbReference>
<keyword evidence="7" id="KW-0460">Magnesium</keyword>
<keyword evidence="5" id="KW-0808">Transferase</keyword>
<dbReference type="Gene3D" id="1.10.1200.270">
    <property type="entry name" value="Methyltransferase, alpha-helical capping domain"/>
    <property type="match status" value="1"/>
</dbReference>
<organism evidence="9 10">
    <name type="scientific">Oldenlandia corymbosa var. corymbosa</name>
    <dbReference type="NCBI Taxonomy" id="529605"/>
    <lineage>
        <taxon>Eukaryota</taxon>
        <taxon>Viridiplantae</taxon>
        <taxon>Streptophyta</taxon>
        <taxon>Embryophyta</taxon>
        <taxon>Tracheophyta</taxon>
        <taxon>Spermatophyta</taxon>
        <taxon>Magnoliopsida</taxon>
        <taxon>eudicotyledons</taxon>
        <taxon>Gunneridae</taxon>
        <taxon>Pentapetalae</taxon>
        <taxon>asterids</taxon>
        <taxon>lamiids</taxon>
        <taxon>Gentianales</taxon>
        <taxon>Rubiaceae</taxon>
        <taxon>Rubioideae</taxon>
        <taxon>Spermacoceae</taxon>
        <taxon>Hedyotis-Oldenlandia complex</taxon>
        <taxon>Oldenlandia</taxon>
    </lineage>
</organism>
<dbReference type="InterPro" id="IPR042086">
    <property type="entry name" value="MeTrfase_capping"/>
</dbReference>
<keyword evidence="8" id="KW-0175">Coiled coil</keyword>
<dbReference type="Pfam" id="PF03492">
    <property type="entry name" value="Methyltransf_7"/>
    <property type="match status" value="1"/>
</dbReference>
<dbReference type="InterPro" id="IPR029063">
    <property type="entry name" value="SAM-dependent_MTases_sf"/>
</dbReference>
<comment type="similarity">
    <text evidence="3">Belongs to the methyltransferase superfamily. Type-7 methyltransferase family.</text>
</comment>
<protein>
    <submittedName>
        <fullName evidence="9">OLC1v1014099C1</fullName>
    </submittedName>
</protein>